<gene>
    <name evidence="1" type="ORF">M501DRAFT_1000276</name>
</gene>
<dbReference type="AlphaFoldDB" id="A0A9P4SG13"/>
<accession>A0A9P4SG13</accession>
<sequence length="69" mass="8259">GNVEVWVLWWICQLSVSRQPRSSMEHKKKSLFNNYLFRPQLTPLSQQISQRLLDILRFGYVFSVALEYI</sequence>
<dbReference type="EMBL" id="MU006091">
    <property type="protein sequence ID" value="KAF2841117.1"/>
    <property type="molecule type" value="Genomic_DNA"/>
</dbReference>
<dbReference type="Proteomes" id="UP000799429">
    <property type="component" value="Unassembled WGS sequence"/>
</dbReference>
<keyword evidence="2" id="KW-1185">Reference proteome</keyword>
<evidence type="ECO:0000313" key="1">
    <source>
        <dbReference type="EMBL" id="KAF2841117.1"/>
    </source>
</evidence>
<proteinExistence type="predicted"/>
<feature type="non-terminal residue" evidence="1">
    <location>
        <position position="1"/>
    </location>
</feature>
<protein>
    <submittedName>
        <fullName evidence="1">Uncharacterized protein</fullName>
    </submittedName>
</protein>
<reference evidence="1" key="1">
    <citation type="journal article" date="2020" name="Stud. Mycol.">
        <title>101 Dothideomycetes genomes: a test case for predicting lifestyles and emergence of pathogens.</title>
        <authorList>
            <person name="Haridas S."/>
            <person name="Albert R."/>
            <person name="Binder M."/>
            <person name="Bloem J."/>
            <person name="Labutti K."/>
            <person name="Salamov A."/>
            <person name="Andreopoulos B."/>
            <person name="Baker S."/>
            <person name="Barry K."/>
            <person name="Bills G."/>
            <person name="Bluhm B."/>
            <person name="Cannon C."/>
            <person name="Castanera R."/>
            <person name="Culley D."/>
            <person name="Daum C."/>
            <person name="Ezra D."/>
            <person name="Gonzalez J."/>
            <person name="Henrissat B."/>
            <person name="Kuo A."/>
            <person name="Liang C."/>
            <person name="Lipzen A."/>
            <person name="Lutzoni F."/>
            <person name="Magnuson J."/>
            <person name="Mondo S."/>
            <person name="Nolan M."/>
            <person name="Ohm R."/>
            <person name="Pangilinan J."/>
            <person name="Park H.-J."/>
            <person name="Ramirez L."/>
            <person name="Alfaro M."/>
            <person name="Sun H."/>
            <person name="Tritt A."/>
            <person name="Yoshinaga Y."/>
            <person name="Zwiers L.-H."/>
            <person name="Turgeon B."/>
            <person name="Goodwin S."/>
            <person name="Spatafora J."/>
            <person name="Crous P."/>
            <person name="Grigoriev I."/>
        </authorList>
    </citation>
    <scope>NUCLEOTIDE SEQUENCE</scope>
    <source>
        <strain evidence="1">CBS 101060</strain>
    </source>
</reference>
<evidence type="ECO:0000313" key="2">
    <source>
        <dbReference type="Proteomes" id="UP000799429"/>
    </source>
</evidence>
<organism evidence="1 2">
    <name type="scientific">Patellaria atrata CBS 101060</name>
    <dbReference type="NCBI Taxonomy" id="1346257"/>
    <lineage>
        <taxon>Eukaryota</taxon>
        <taxon>Fungi</taxon>
        <taxon>Dikarya</taxon>
        <taxon>Ascomycota</taxon>
        <taxon>Pezizomycotina</taxon>
        <taxon>Dothideomycetes</taxon>
        <taxon>Dothideomycetes incertae sedis</taxon>
        <taxon>Patellariales</taxon>
        <taxon>Patellariaceae</taxon>
        <taxon>Patellaria</taxon>
    </lineage>
</organism>
<name>A0A9P4SG13_9PEZI</name>
<comment type="caution">
    <text evidence="1">The sequence shown here is derived from an EMBL/GenBank/DDBJ whole genome shotgun (WGS) entry which is preliminary data.</text>
</comment>